<dbReference type="OrthoDB" id="9792195at2"/>
<dbReference type="AlphaFoldDB" id="A0A1T5DWF5"/>
<dbReference type="InterPro" id="IPR002747">
    <property type="entry name" value="SAM_OH_AdoTrfase"/>
</dbReference>
<protein>
    <recommendedName>
        <fullName evidence="7">S-adenosyl-l-methionine hydroxide adenosyltransferase</fullName>
    </recommendedName>
</protein>
<organism evidence="5 6">
    <name type="scientific">Soonwooa buanensis</name>
    <dbReference type="NCBI Taxonomy" id="619805"/>
    <lineage>
        <taxon>Bacteria</taxon>
        <taxon>Pseudomonadati</taxon>
        <taxon>Bacteroidota</taxon>
        <taxon>Flavobacteriia</taxon>
        <taxon>Flavobacteriales</taxon>
        <taxon>Weeksellaceae</taxon>
        <taxon>Chryseobacterium group</taxon>
        <taxon>Soonwooa</taxon>
    </lineage>
</organism>
<evidence type="ECO:0000313" key="5">
    <source>
        <dbReference type="EMBL" id="SKB75793.1"/>
    </source>
</evidence>
<dbReference type="Proteomes" id="UP000191112">
    <property type="component" value="Unassembled WGS sequence"/>
</dbReference>
<feature type="domain" description="S-adenosyl-l-methionine hydroxide adenosyltransferase N-terminal" evidence="3">
    <location>
        <begin position="4"/>
        <end position="147"/>
    </location>
</feature>
<dbReference type="RefSeq" id="WP_079666336.1">
    <property type="nucleotide sequence ID" value="NZ_FUYZ01000002.1"/>
</dbReference>
<evidence type="ECO:0008006" key="7">
    <source>
        <dbReference type="Google" id="ProtNLM"/>
    </source>
</evidence>
<dbReference type="PIRSF" id="PIRSF006779">
    <property type="entry name" value="UCP006779"/>
    <property type="match status" value="1"/>
</dbReference>
<dbReference type="SUPFAM" id="SSF101852">
    <property type="entry name" value="Bacterial fluorinating enzyme, C-terminal domain"/>
    <property type="match status" value="1"/>
</dbReference>
<evidence type="ECO:0000259" key="3">
    <source>
        <dbReference type="Pfam" id="PF01887"/>
    </source>
</evidence>
<dbReference type="Pfam" id="PF20257">
    <property type="entry name" value="SAM_HAT_C"/>
    <property type="match status" value="1"/>
</dbReference>
<comment type="similarity">
    <text evidence="2">Belongs to the SAM hydrolase / SAM-dependent halogenase family.</text>
</comment>
<evidence type="ECO:0000256" key="1">
    <source>
        <dbReference type="ARBA" id="ARBA00022691"/>
    </source>
</evidence>
<dbReference type="InterPro" id="IPR023227">
    <property type="entry name" value="SAM_OH_AdoTrfase_C_sf"/>
</dbReference>
<dbReference type="Gene3D" id="3.40.50.10790">
    <property type="entry name" value="S-adenosyl-l-methionine hydroxide adenosyltransferase, N-terminal"/>
    <property type="match status" value="1"/>
</dbReference>
<dbReference type="Pfam" id="PF01887">
    <property type="entry name" value="SAM_HAT_N"/>
    <property type="match status" value="1"/>
</dbReference>
<name>A0A1T5DWF5_9FLAO</name>
<evidence type="ECO:0000259" key="4">
    <source>
        <dbReference type="Pfam" id="PF20257"/>
    </source>
</evidence>
<dbReference type="Gene3D" id="2.40.30.90">
    <property type="entry name" value="Bacterial fluorinating enzyme like"/>
    <property type="match status" value="1"/>
</dbReference>
<gene>
    <name evidence="5" type="ORF">SAMN05660477_01069</name>
</gene>
<evidence type="ECO:0000313" key="6">
    <source>
        <dbReference type="Proteomes" id="UP000191112"/>
    </source>
</evidence>
<keyword evidence="1" id="KW-0949">S-adenosyl-L-methionine</keyword>
<evidence type="ECO:0000256" key="2">
    <source>
        <dbReference type="ARBA" id="ARBA00024035"/>
    </source>
</evidence>
<dbReference type="STRING" id="619805.SAMN05660477_01069"/>
<keyword evidence="6" id="KW-1185">Reference proteome</keyword>
<sequence length="275" mass="31242">MPIISLTSDYGTVDHRVACIKGSLLSQNENIKLVDISHDILAYNLQQTAYIIRSSYKSFPTGSIHIICVDSFYHKDRKNILAKVDGHYFLAADNGVLNLIFFDIKPDYVYEITLNKRFDDTINFTATDIFVPAAIHLSNGGVPEVIGRPTLDTKETFFVNASYKASEKMIIGEVMYVDNFGNVISNIHKSLFEKHASNFESFTIKFRNIVLTKIFNQYTDLISNWEQEQEYHGKSAVIFNDNNLLELTVYKGSLHNGAASLFGMNMGEKIYIEFE</sequence>
<dbReference type="SUPFAM" id="SSF102522">
    <property type="entry name" value="Bacterial fluorinating enzyme, N-terminal domain"/>
    <property type="match status" value="1"/>
</dbReference>
<dbReference type="PANTHER" id="PTHR35092">
    <property type="entry name" value="CHLORINASE MJ1651"/>
    <property type="match status" value="1"/>
</dbReference>
<dbReference type="InterPro" id="IPR046469">
    <property type="entry name" value="SAM_HAT_N"/>
</dbReference>
<dbReference type="PANTHER" id="PTHR35092:SF1">
    <property type="entry name" value="CHLORINASE MJ1651"/>
    <property type="match status" value="1"/>
</dbReference>
<dbReference type="InterPro" id="IPR046470">
    <property type="entry name" value="SAM_HAT_C"/>
</dbReference>
<reference evidence="5 6" key="1">
    <citation type="submission" date="2017-02" db="EMBL/GenBank/DDBJ databases">
        <authorList>
            <person name="Peterson S.W."/>
        </authorList>
    </citation>
    <scope>NUCLEOTIDE SEQUENCE [LARGE SCALE GENOMIC DNA]</scope>
    <source>
        <strain evidence="5 6">DSM 22323</strain>
    </source>
</reference>
<dbReference type="InterPro" id="IPR023228">
    <property type="entry name" value="SAM_OH_AdoTrfase_N_sf"/>
</dbReference>
<proteinExistence type="inferred from homology"/>
<accession>A0A1T5DWF5</accession>
<feature type="domain" description="S-adenosyl-l-methionine hydroxide adenosyltransferase C-terminal" evidence="4">
    <location>
        <begin position="172"/>
        <end position="270"/>
    </location>
</feature>
<dbReference type="EMBL" id="FUYZ01000002">
    <property type="protein sequence ID" value="SKB75793.1"/>
    <property type="molecule type" value="Genomic_DNA"/>
</dbReference>